<keyword evidence="7" id="KW-1185">Reference proteome</keyword>
<reference evidence="6" key="1">
    <citation type="submission" date="2022-07" db="EMBL/GenBank/DDBJ databases">
        <title>Genome Sequence of Xylaria arbuscula.</title>
        <authorList>
            <person name="Buettner E."/>
        </authorList>
    </citation>
    <scope>NUCLEOTIDE SEQUENCE</scope>
    <source>
        <strain evidence="6">VT107</strain>
    </source>
</reference>
<sequence length="463" mass="51020">MAPSNGAEYLLPCSTSFRCFDRFSILDDPGDLEDPNGRVPFWPIFTTLLESTPITTPVHLTELLDAIAVTLRGSSGPAGDYEFLKSYITSSQPAFFSTYWPLIVQLALELPEHFPSGSLCILGAEGASYTLSLSRRQTACLVVHQLLCTLRAPVWREDFFDFGMWYASSQRHEEACKIYLTCLFTYLETFIPSSHQERDDWRITYTLVTAEEDYMALDSPQTPLSPIDIVLSHDYETSPAHLGLPSGAAVVSANRYIGFGQSATQEEVHVGSSPASCPAVLITPPLAKNQILVVRGAEAVLNISGQRRSITGMAQDADTPVDWRRRTMLFMDALELDAESDEDGLPDLIPENLNREVNKAAIAFASGPYESICSPLWGCGAFGGDPYVKVALLWCAASAAHTPLRVICDREAREIVSSLNRLVAAIRDRLVTAQDLMKLLRSIPRDTAKLEMLGCMLERLTAI</sequence>
<dbReference type="Proteomes" id="UP001148614">
    <property type="component" value="Unassembled WGS sequence"/>
</dbReference>
<dbReference type="GO" id="GO:0005634">
    <property type="term" value="C:nucleus"/>
    <property type="evidence" value="ECO:0007669"/>
    <property type="project" value="TreeGrafter"/>
</dbReference>
<dbReference type="PANTHER" id="PTHR12837">
    <property type="entry name" value="POLY ADP-RIBOSE GLYCOHYDROLASE"/>
    <property type="match status" value="1"/>
</dbReference>
<evidence type="ECO:0000313" key="6">
    <source>
        <dbReference type="EMBL" id="KAJ3572571.1"/>
    </source>
</evidence>
<dbReference type="GO" id="GO:0005975">
    <property type="term" value="P:carbohydrate metabolic process"/>
    <property type="evidence" value="ECO:0007669"/>
    <property type="project" value="InterPro"/>
</dbReference>
<dbReference type="InterPro" id="IPR007724">
    <property type="entry name" value="Poly_GlycHdrlase"/>
</dbReference>
<dbReference type="GO" id="GO:0005737">
    <property type="term" value="C:cytoplasm"/>
    <property type="evidence" value="ECO:0007669"/>
    <property type="project" value="TreeGrafter"/>
</dbReference>
<protein>
    <recommendedName>
        <fullName evidence="2">poly(ADP-ribose) glycohydrolase</fullName>
        <ecNumber evidence="2">3.2.1.143</ecNumber>
    </recommendedName>
</protein>
<accession>A0A9W8NFD4</accession>
<gene>
    <name evidence="6" type="ORF">NPX13_g5002</name>
</gene>
<evidence type="ECO:0000256" key="2">
    <source>
        <dbReference type="ARBA" id="ARBA00012255"/>
    </source>
</evidence>
<dbReference type="GO" id="GO:1990966">
    <property type="term" value="P:ATP generation from poly-ADP-D-ribose"/>
    <property type="evidence" value="ECO:0007669"/>
    <property type="project" value="TreeGrafter"/>
</dbReference>
<keyword evidence="3" id="KW-0378">Hydrolase</keyword>
<evidence type="ECO:0000313" key="7">
    <source>
        <dbReference type="Proteomes" id="UP001148614"/>
    </source>
</evidence>
<evidence type="ECO:0000259" key="4">
    <source>
        <dbReference type="Pfam" id="PF05028"/>
    </source>
</evidence>
<evidence type="ECO:0000256" key="1">
    <source>
        <dbReference type="ARBA" id="ARBA00009545"/>
    </source>
</evidence>
<dbReference type="GO" id="GO:0006282">
    <property type="term" value="P:regulation of DNA repair"/>
    <property type="evidence" value="ECO:0007669"/>
    <property type="project" value="InterPro"/>
</dbReference>
<dbReference type="EMBL" id="JANPWZ010000754">
    <property type="protein sequence ID" value="KAJ3572571.1"/>
    <property type="molecule type" value="Genomic_DNA"/>
</dbReference>
<dbReference type="PANTHER" id="PTHR12837:SF0">
    <property type="entry name" value="POLY(ADP-RIBOSE) GLYCOHYDROLASE"/>
    <property type="match status" value="1"/>
</dbReference>
<dbReference type="GO" id="GO:0009225">
    <property type="term" value="P:nucleotide-sugar metabolic process"/>
    <property type="evidence" value="ECO:0007669"/>
    <property type="project" value="TreeGrafter"/>
</dbReference>
<feature type="domain" description="PARG helical" evidence="5">
    <location>
        <begin position="92"/>
        <end position="194"/>
    </location>
</feature>
<organism evidence="6 7">
    <name type="scientific">Xylaria arbuscula</name>
    <dbReference type="NCBI Taxonomy" id="114810"/>
    <lineage>
        <taxon>Eukaryota</taxon>
        <taxon>Fungi</taxon>
        <taxon>Dikarya</taxon>
        <taxon>Ascomycota</taxon>
        <taxon>Pezizomycotina</taxon>
        <taxon>Sordariomycetes</taxon>
        <taxon>Xylariomycetidae</taxon>
        <taxon>Xylariales</taxon>
        <taxon>Xylariaceae</taxon>
        <taxon>Xylaria</taxon>
    </lineage>
</organism>
<feature type="domain" description="PARG catalytic Macro" evidence="4">
    <location>
        <begin position="249"/>
        <end position="408"/>
    </location>
</feature>
<dbReference type="Pfam" id="PF05028">
    <property type="entry name" value="PARG_cat_C"/>
    <property type="match status" value="1"/>
</dbReference>
<dbReference type="EC" id="3.2.1.143" evidence="2"/>
<proteinExistence type="inferred from homology"/>
<name>A0A9W8NFD4_9PEZI</name>
<dbReference type="Pfam" id="PF20811">
    <property type="entry name" value="PARG_cat_N"/>
    <property type="match status" value="1"/>
</dbReference>
<comment type="similarity">
    <text evidence="1">Belongs to the poly(ADP-ribose) glycohydrolase family.</text>
</comment>
<dbReference type="AlphaFoldDB" id="A0A9W8NFD4"/>
<evidence type="ECO:0000259" key="5">
    <source>
        <dbReference type="Pfam" id="PF20811"/>
    </source>
</evidence>
<evidence type="ECO:0000256" key="3">
    <source>
        <dbReference type="ARBA" id="ARBA00022801"/>
    </source>
</evidence>
<dbReference type="InterPro" id="IPR046372">
    <property type="entry name" value="PARG_cat_C"/>
</dbReference>
<dbReference type="GO" id="GO:0004649">
    <property type="term" value="F:poly(ADP-ribose) glycohydrolase activity"/>
    <property type="evidence" value="ECO:0007669"/>
    <property type="project" value="UniProtKB-EC"/>
</dbReference>
<comment type="caution">
    <text evidence="6">The sequence shown here is derived from an EMBL/GenBank/DDBJ whole genome shotgun (WGS) entry which is preliminary data.</text>
</comment>
<dbReference type="InterPro" id="IPR048362">
    <property type="entry name" value="PARG_helical"/>
</dbReference>